<keyword evidence="2" id="KW-0238">DNA-binding</keyword>
<dbReference type="EMBL" id="CP076136">
    <property type="protein sequence ID" value="QWG22153.1"/>
    <property type="molecule type" value="Genomic_DNA"/>
</dbReference>
<feature type="domain" description="Putative DNA-binding" evidence="1">
    <location>
        <begin position="7"/>
        <end position="98"/>
    </location>
</feature>
<dbReference type="AlphaFoldDB" id="A0A975RWI3"/>
<keyword evidence="3" id="KW-1185">Reference proteome</keyword>
<accession>A0A975RWI3</accession>
<name>A0A975RWI3_9BRAD</name>
<evidence type="ECO:0000313" key="2">
    <source>
        <dbReference type="EMBL" id="QWG22153.1"/>
    </source>
</evidence>
<evidence type="ECO:0000259" key="1">
    <source>
        <dbReference type="Pfam" id="PF09836"/>
    </source>
</evidence>
<reference evidence="2 3" key="1">
    <citation type="submission" date="2021-06" db="EMBL/GenBank/DDBJ databases">
        <title>Bradyrhizobium sp. S2-11-4 Genome sequencing.</title>
        <authorList>
            <person name="Jin L."/>
        </authorList>
    </citation>
    <scope>NUCLEOTIDE SEQUENCE [LARGE SCALE GENOMIC DNA]</scope>
    <source>
        <strain evidence="2 3">S2-11-4</strain>
    </source>
</reference>
<dbReference type="InterPro" id="IPR018640">
    <property type="entry name" value="DUF2063"/>
</dbReference>
<gene>
    <name evidence="2" type="ORF">KMZ93_19505</name>
</gene>
<sequence length="266" mass="29116">MSDFARQQSEFQRGILAGDDTVLAEIIDGPHEKREVLFGVYRYAYGSRLVEAMRNDHKLLHSYLGDEMFNEMGYAYVAANPSQHPNLRWFAQALPEFLKSSAPYSNYPILSDLAALEKALNDAFDAKDAPTLAVAYMAGFAPEVWNDLEFMAHPSAIRLDLSTNVSAVWLALKNDETPPDAVALEEPSRLLIWRQDVTPMFRELSAEEAMMWDEAAGGIPFGVLCSMLATYDDAEGAAARGAGYLHGWVTAGLLAGVSGDKGKSGA</sequence>
<dbReference type="Pfam" id="PF09836">
    <property type="entry name" value="DUF2063"/>
    <property type="match status" value="1"/>
</dbReference>
<dbReference type="Proteomes" id="UP000676951">
    <property type="component" value="Chromosome"/>
</dbReference>
<dbReference type="GO" id="GO:0003677">
    <property type="term" value="F:DNA binding"/>
    <property type="evidence" value="ECO:0007669"/>
    <property type="project" value="UniProtKB-KW"/>
</dbReference>
<organism evidence="2 3">
    <name type="scientific">Bradyrhizobium sediminis</name>
    <dbReference type="NCBI Taxonomy" id="2840469"/>
    <lineage>
        <taxon>Bacteria</taxon>
        <taxon>Pseudomonadati</taxon>
        <taxon>Pseudomonadota</taxon>
        <taxon>Alphaproteobacteria</taxon>
        <taxon>Hyphomicrobiales</taxon>
        <taxon>Nitrobacteraceae</taxon>
        <taxon>Bradyrhizobium</taxon>
    </lineage>
</organism>
<proteinExistence type="predicted"/>
<evidence type="ECO:0000313" key="3">
    <source>
        <dbReference type="Proteomes" id="UP000676951"/>
    </source>
</evidence>
<protein>
    <submittedName>
        <fullName evidence="2">DNA-binding domain-containing protein</fullName>
    </submittedName>
</protein>
<dbReference type="RefSeq" id="WP_215602922.1">
    <property type="nucleotide sequence ID" value="NZ_CP076136.1"/>
</dbReference>